<name>A0A9N9V6Q2_9HYPO</name>
<gene>
    <name evidence="2" type="ORF">CRHIZ90672A_00017705</name>
</gene>
<dbReference type="Proteomes" id="UP000696573">
    <property type="component" value="Unassembled WGS sequence"/>
</dbReference>
<evidence type="ECO:0000256" key="1">
    <source>
        <dbReference type="SAM" id="MobiDB-lite"/>
    </source>
</evidence>
<proteinExistence type="predicted"/>
<protein>
    <submittedName>
        <fullName evidence="2">Uncharacterized protein</fullName>
    </submittedName>
</protein>
<comment type="caution">
    <text evidence="2">The sequence shown here is derived from an EMBL/GenBank/DDBJ whole genome shotgun (WGS) entry which is preliminary data.</text>
</comment>
<feature type="region of interest" description="Disordered" evidence="1">
    <location>
        <begin position="219"/>
        <end position="242"/>
    </location>
</feature>
<evidence type="ECO:0000313" key="3">
    <source>
        <dbReference type="Proteomes" id="UP000696573"/>
    </source>
</evidence>
<dbReference type="AlphaFoldDB" id="A0A9N9V6Q2"/>
<reference evidence="2" key="1">
    <citation type="submission" date="2021-10" db="EMBL/GenBank/DDBJ databases">
        <authorList>
            <person name="Piombo E."/>
        </authorList>
    </citation>
    <scope>NUCLEOTIDE SEQUENCE</scope>
</reference>
<sequence length="242" mass="26287">MLLERDSNDGSEEGLEDGGQATDEASVGEQTVVDIYEAAVGLCDGPADSLSQFELNPVLLVIAKVLVKGTAELVIERSANGLEHTVKLRLDKQSLPTVENRAVVSKGEFGLVHLRHRVGDVEATCRLHQHPSDHAGRQQNLLAKTHARDNDWLPMFEILDFRLASLGESAKVRWAPMGWRKCELLWSLAVCVVSPSRAQTESPCARGLADQRDVIGIGDADDEALDDIDDSAEGDATGDQRV</sequence>
<evidence type="ECO:0000313" key="2">
    <source>
        <dbReference type="EMBL" id="CAH0016873.1"/>
    </source>
</evidence>
<organism evidence="2 3">
    <name type="scientific">Clonostachys rhizophaga</name>
    <dbReference type="NCBI Taxonomy" id="160324"/>
    <lineage>
        <taxon>Eukaryota</taxon>
        <taxon>Fungi</taxon>
        <taxon>Dikarya</taxon>
        <taxon>Ascomycota</taxon>
        <taxon>Pezizomycotina</taxon>
        <taxon>Sordariomycetes</taxon>
        <taxon>Hypocreomycetidae</taxon>
        <taxon>Hypocreales</taxon>
        <taxon>Bionectriaceae</taxon>
        <taxon>Clonostachys</taxon>
    </lineage>
</organism>
<dbReference type="EMBL" id="CABFNQ020000489">
    <property type="protein sequence ID" value="CAH0016873.1"/>
    <property type="molecule type" value="Genomic_DNA"/>
</dbReference>
<feature type="compositionally biased region" description="Acidic residues" evidence="1">
    <location>
        <begin position="219"/>
        <end position="233"/>
    </location>
</feature>
<keyword evidence="3" id="KW-1185">Reference proteome</keyword>
<feature type="region of interest" description="Disordered" evidence="1">
    <location>
        <begin position="1"/>
        <end position="26"/>
    </location>
</feature>
<accession>A0A9N9V6Q2</accession>